<organism evidence="10 11">
    <name type="scientific">Granulicatella elegans ATCC 700633</name>
    <dbReference type="NCBI Taxonomy" id="626369"/>
    <lineage>
        <taxon>Bacteria</taxon>
        <taxon>Bacillati</taxon>
        <taxon>Bacillota</taxon>
        <taxon>Bacilli</taxon>
        <taxon>Lactobacillales</taxon>
        <taxon>Carnobacteriaceae</taxon>
        <taxon>Granulicatella</taxon>
    </lineage>
</organism>
<dbReference type="STRING" id="626369.HMPREF0446_01473"/>
<feature type="domain" description="RecX third three-helical" evidence="8">
    <location>
        <begin position="156"/>
        <end position="201"/>
    </location>
</feature>
<protein>
    <recommendedName>
        <fullName evidence="4 6">Regulatory protein RecX</fullName>
    </recommendedName>
</protein>
<dbReference type="PANTHER" id="PTHR33602:SF1">
    <property type="entry name" value="REGULATORY PROTEIN RECX FAMILY PROTEIN"/>
    <property type="match status" value="1"/>
</dbReference>
<keyword evidence="11" id="KW-1185">Reference proteome</keyword>
<keyword evidence="5 6" id="KW-0963">Cytoplasm</keyword>
<dbReference type="InterPro" id="IPR053925">
    <property type="entry name" value="RecX_HTH_3rd"/>
</dbReference>
<dbReference type="Gene3D" id="1.10.10.10">
    <property type="entry name" value="Winged helix-like DNA-binding domain superfamily/Winged helix DNA-binding domain"/>
    <property type="match status" value="4"/>
</dbReference>
<comment type="similarity">
    <text evidence="3 6">Belongs to the RecX family.</text>
</comment>
<evidence type="ECO:0000256" key="4">
    <source>
        <dbReference type="ARBA" id="ARBA00018111"/>
    </source>
</evidence>
<evidence type="ECO:0000256" key="3">
    <source>
        <dbReference type="ARBA" id="ARBA00009695"/>
    </source>
</evidence>
<evidence type="ECO:0000313" key="11">
    <source>
        <dbReference type="Proteomes" id="UP000002939"/>
    </source>
</evidence>
<dbReference type="OrthoDB" id="5421057at2"/>
<accession>D0BND8</accession>
<evidence type="ECO:0000256" key="2">
    <source>
        <dbReference type="ARBA" id="ARBA00004496"/>
    </source>
</evidence>
<dbReference type="Proteomes" id="UP000002939">
    <property type="component" value="Unassembled WGS sequence"/>
</dbReference>
<dbReference type="Pfam" id="PF02631">
    <property type="entry name" value="RecX_HTH2"/>
    <property type="match status" value="1"/>
</dbReference>
<dbReference type="eggNOG" id="COG2137">
    <property type="taxonomic scope" value="Bacteria"/>
</dbReference>
<dbReference type="InterPro" id="IPR036388">
    <property type="entry name" value="WH-like_DNA-bd_sf"/>
</dbReference>
<dbReference type="AlphaFoldDB" id="D0BND8"/>
<dbReference type="NCBIfam" id="NF010733">
    <property type="entry name" value="PRK14135.1"/>
    <property type="match status" value="1"/>
</dbReference>
<feature type="domain" description="RecX first three-helical" evidence="9">
    <location>
        <begin position="61"/>
        <end position="100"/>
    </location>
</feature>
<gene>
    <name evidence="6" type="primary">recX</name>
    <name evidence="10" type="ORF">HMPREF0446_01473</name>
</gene>
<evidence type="ECO:0000256" key="6">
    <source>
        <dbReference type="HAMAP-Rule" id="MF_01114"/>
    </source>
</evidence>
<dbReference type="Pfam" id="PF21982">
    <property type="entry name" value="RecX_HTH1"/>
    <property type="match status" value="1"/>
</dbReference>
<dbReference type="Pfam" id="PF21981">
    <property type="entry name" value="RecX_HTH3"/>
    <property type="match status" value="1"/>
</dbReference>
<reference evidence="10" key="2">
    <citation type="submission" date="2011-10" db="EMBL/GenBank/DDBJ databases">
        <title>The Genome Sequence of Granulicatella elegans ATCC 700633.</title>
        <authorList>
            <consortium name="The Broad Institute Genome Sequencing Platform"/>
            <consortium name="The Broad Institute Genome Sequencing Center for Infectious Disease"/>
            <person name="Earl A."/>
            <person name="Ward D."/>
            <person name="Feldgarden M."/>
            <person name="Gevers D."/>
            <person name="Sibley C.D."/>
            <person name="Field T.R."/>
            <person name="Grinwis M."/>
            <person name="Eshaghurshan C.S."/>
            <person name="Surette M.G."/>
            <person name="Young S.K."/>
            <person name="Zeng Q."/>
            <person name="Gargeya S."/>
            <person name="Fitzgerald M."/>
            <person name="Haas B."/>
            <person name="Abouelleil A."/>
            <person name="Alvarado L."/>
            <person name="Arachchi H.M."/>
            <person name="Berlin A."/>
            <person name="Brown A."/>
            <person name="Chapman S.B."/>
            <person name="Chen Z."/>
            <person name="Dunbar C."/>
            <person name="Freedman E."/>
            <person name="Gearin G."/>
            <person name="Goldberg J."/>
            <person name="Griggs A."/>
            <person name="Gujja S."/>
            <person name="Heiman D."/>
            <person name="Howarth C."/>
            <person name="Larson L."/>
            <person name="Lui A."/>
            <person name="MacDonald P.J.P."/>
            <person name="Montmayeur A."/>
            <person name="Murphy C."/>
            <person name="Neiman D."/>
            <person name="Pearson M."/>
            <person name="Priest M."/>
            <person name="Roberts A."/>
            <person name="Saif S."/>
            <person name="Shea T."/>
            <person name="Shenoy N."/>
            <person name="Sisk P."/>
            <person name="Stolte C."/>
            <person name="Sykes S."/>
            <person name="Wortman J."/>
            <person name="Nusbaum C."/>
            <person name="Birren B."/>
        </authorList>
    </citation>
    <scope>NUCLEOTIDE SEQUENCE [LARGE SCALE GENOMIC DNA]</scope>
    <source>
        <strain evidence="10">ATCC 700633</strain>
    </source>
</reference>
<reference evidence="10" key="1">
    <citation type="submission" date="2009-09" db="EMBL/GenBank/DDBJ databases">
        <authorList>
            <consortium name="The Broad Institute Genome Sequencing Platform"/>
            <person name="Ward D."/>
            <person name="Feldgarden M."/>
            <person name="Earl A."/>
            <person name="Young S.K."/>
            <person name="Zeng Q."/>
            <person name="Koehrsen M."/>
            <person name="Alvarado L."/>
            <person name="Berlin A."/>
            <person name="Bochicchio J."/>
            <person name="Borenstein D."/>
            <person name="Chapman S.B."/>
            <person name="Chen Z."/>
            <person name="Engels R."/>
            <person name="Freedman E."/>
            <person name="Gellesch M."/>
            <person name="Goldberg J."/>
            <person name="Griggs A."/>
            <person name="Gujja S."/>
            <person name="Heilman E."/>
            <person name="Heiman D."/>
            <person name="Hepburn T."/>
            <person name="Howarth C."/>
            <person name="Jen D."/>
            <person name="Larson L."/>
            <person name="Lewis B."/>
            <person name="Mehta T."/>
            <person name="Park D."/>
            <person name="Pearson M."/>
            <person name="Roberts A."/>
            <person name="Saif S."/>
            <person name="Shea T."/>
            <person name="Shenoy N."/>
            <person name="Sisk P."/>
            <person name="Stolte C."/>
            <person name="Sykes S."/>
            <person name="Thomson T."/>
            <person name="Walk T."/>
            <person name="White J."/>
            <person name="Yandava C."/>
            <person name="Sibley C.D."/>
            <person name="Field T.R."/>
            <person name="Grinwis M."/>
            <person name="Eshaghurshan C.S."/>
            <person name="Surette M.G."/>
            <person name="Haas B."/>
            <person name="Nusbaum C."/>
            <person name="Birren B."/>
        </authorList>
    </citation>
    <scope>NUCLEOTIDE SEQUENCE [LARGE SCALE GENOMIC DNA]</scope>
    <source>
        <strain evidence="10">ATCC 700633</strain>
    </source>
</reference>
<proteinExistence type="inferred from homology"/>
<dbReference type="InterPro" id="IPR003783">
    <property type="entry name" value="Regulatory_RecX"/>
</dbReference>
<evidence type="ECO:0000256" key="5">
    <source>
        <dbReference type="ARBA" id="ARBA00022490"/>
    </source>
</evidence>
<dbReference type="HOGENOM" id="CLU_066607_4_0_9"/>
<evidence type="ECO:0000259" key="7">
    <source>
        <dbReference type="Pfam" id="PF02631"/>
    </source>
</evidence>
<feature type="domain" description="RecX second three-helical" evidence="7">
    <location>
        <begin position="107"/>
        <end position="148"/>
    </location>
</feature>
<evidence type="ECO:0000313" key="10">
    <source>
        <dbReference type="EMBL" id="EEW92403.1"/>
    </source>
</evidence>
<dbReference type="InterPro" id="IPR053924">
    <property type="entry name" value="RecX_HTH_2nd"/>
</dbReference>
<sequence length="272" mass="31771">MQITKIEVQKKKQNRFNIYINDEFAFGVDEATLLKFALTKGTELTQDTIREIEQETQYQNAYQKALHFLNFKLRTAKEVYEKLEKLDLSDEVINQVLQQLMDHGFVNDQFYAESYVRENFALQKKGPKAVAFELKKKGVNDSIIQKALAEFDEATQLDQAIEIAQKYVDRQGNAPVKTVKQKVYGFLMQRGYDLDIVQSVISKLTFEKQEENEEELVMKQGERILKTLLSKYEATDSQVWYQLKGKLYQKGFSSSAIDEAIEKLKWESEEWI</sequence>
<dbReference type="GO" id="GO:0005737">
    <property type="term" value="C:cytoplasm"/>
    <property type="evidence" value="ECO:0007669"/>
    <property type="project" value="UniProtKB-SubCell"/>
</dbReference>
<name>D0BND8_9LACT</name>
<dbReference type="PANTHER" id="PTHR33602">
    <property type="entry name" value="REGULATORY PROTEIN RECX FAMILY PROTEIN"/>
    <property type="match status" value="1"/>
</dbReference>
<evidence type="ECO:0000259" key="8">
    <source>
        <dbReference type="Pfam" id="PF21981"/>
    </source>
</evidence>
<comment type="caution">
    <text evidence="10">The sequence shown here is derived from an EMBL/GenBank/DDBJ whole genome shotgun (WGS) entry which is preliminary data.</text>
</comment>
<evidence type="ECO:0000259" key="9">
    <source>
        <dbReference type="Pfam" id="PF21982"/>
    </source>
</evidence>
<evidence type="ECO:0000256" key="1">
    <source>
        <dbReference type="ARBA" id="ARBA00003529"/>
    </source>
</evidence>
<dbReference type="EMBL" id="ACRF02000002">
    <property type="protein sequence ID" value="EEW92403.1"/>
    <property type="molecule type" value="Genomic_DNA"/>
</dbReference>
<dbReference type="InterPro" id="IPR053926">
    <property type="entry name" value="RecX_HTH_1st"/>
</dbReference>
<dbReference type="RefSeq" id="WP_006703749.1">
    <property type="nucleotide sequence ID" value="NZ_KI391971.1"/>
</dbReference>
<comment type="subcellular location">
    <subcellularLocation>
        <location evidence="2 6">Cytoplasm</location>
    </subcellularLocation>
</comment>
<comment type="function">
    <text evidence="1 6">Modulates RecA activity.</text>
</comment>
<dbReference type="GO" id="GO:0006282">
    <property type="term" value="P:regulation of DNA repair"/>
    <property type="evidence" value="ECO:0007669"/>
    <property type="project" value="UniProtKB-UniRule"/>
</dbReference>
<dbReference type="HAMAP" id="MF_01114">
    <property type="entry name" value="RecX"/>
    <property type="match status" value="1"/>
</dbReference>